<evidence type="ECO:0000256" key="5">
    <source>
        <dbReference type="ARBA" id="ARBA00036108"/>
    </source>
</evidence>
<proteinExistence type="inferred from homology"/>
<dbReference type="PIRSF" id="PIRSF000303">
    <property type="entry name" value="Glutathion_perox"/>
    <property type="match status" value="1"/>
</dbReference>
<organism evidence="9 10">
    <name type="scientific">Seriola lalandi dorsalis</name>
    <dbReference type="NCBI Taxonomy" id="1841481"/>
    <lineage>
        <taxon>Eukaryota</taxon>
        <taxon>Metazoa</taxon>
        <taxon>Chordata</taxon>
        <taxon>Craniata</taxon>
        <taxon>Vertebrata</taxon>
        <taxon>Euteleostomi</taxon>
        <taxon>Actinopterygii</taxon>
        <taxon>Neopterygii</taxon>
        <taxon>Teleostei</taxon>
        <taxon>Neoteleostei</taxon>
        <taxon>Acanthomorphata</taxon>
        <taxon>Carangaria</taxon>
        <taxon>Carangiformes</taxon>
        <taxon>Carangidae</taxon>
        <taxon>Seriola</taxon>
    </lineage>
</organism>
<accession>A0A3B4WJZ5</accession>
<dbReference type="Gene3D" id="3.40.30.10">
    <property type="entry name" value="Glutaredoxin"/>
    <property type="match status" value="1"/>
</dbReference>
<evidence type="ECO:0000256" key="7">
    <source>
        <dbReference type="ARBA" id="ARBA00038541"/>
    </source>
</evidence>
<dbReference type="CDD" id="cd00340">
    <property type="entry name" value="GSH_Peroxidase"/>
    <property type="match status" value="1"/>
</dbReference>
<dbReference type="PRINTS" id="PR01011">
    <property type="entry name" value="GLUTPROXDASE"/>
</dbReference>
<dbReference type="GO" id="GO:0042542">
    <property type="term" value="P:response to hydrogen peroxide"/>
    <property type="evidence" value="ECO:0007669"/>
    <property type="project" value="TreeGrafter"/>
</dbReference>
<reference evidence="9" key="2">
    <citation type="submission" date="2025-09" db="UniProtKB">
        <authorList>
            <consortium name="Ensembl"/>
        </authorList>
    </citation>
    <scope>IDENTIFICATION</scope>
</reference>
<dbReference type="STRING" id="1841481.ENSSLDP00000002777"/>
<evidence type="ECO:0000313" key="10">
    <source>
        <dbReference type="Proteomes" id="UP000261360"/>
    </source>
</evidence>
<comment type="catalytic activity">
    <reaction evidence="6">
        <text>(12S)-hydroperoxy-(5Z,8Z,10E,14Z)-eicosatetraenoate + 2 glutathione = (12S)-hydroxy-(5Z,8Z,10E,14Z)-eicosatetraenoate + glutathione disulfide + H2O</text>
        <dbReference type="Rhea" id="RHEA:50708"/>
        <dbReference type="ChEBI" id="CHEBI:15377"/>
        <dbReference type="ChEBI" id="CHEBI:57444"/>
        <dbReference type="ChEBI" id="CHEBI:57925"/>
        <dbReference type="ChEBI" id="CHEBI:58297"/>
        <dbReference type="ChEBI" id="CHEBI:90680"/>
    </reaction>
    <physiologicalReaction direction="left-to-right" evidence="6">
        <dbReference type="Rhea" id="RHEA:50709"/>
    </physiologicalReaction>
</comment>
<keyword evidence="3" id="KW-0712">Selenocysteine</keyword>
<protein>
    <recommendedName>
        <fullName evidence="8">Glutathione peroxidase</fullName>
    </recommendedName>
</protein>
<dbReference type="GO" id="GO:0005829">
    <property type="term" value="C:cytosol"/>
    <property type="evidence" value="ECO:0007669"/>
    <property type="project" value="TreeGrafter"/>
</dbReference>
<evidence type="ECO:0000256" key="3">
    <source>
        <dbReference type="ARBA" id="ARBA00022933"/>
    </source>
</evidence>
<dbReference type="GO" id="GO:0042744">
    <property type="term" value="P:hydrogen peroxide catabolic process"/>
    <property type="evidence" value="ECO:0007669"/>
    <property type="project" value="TreeGrafter"/>
</dbReference>
<dbReference type="InterPro" id="IPR000889">
    <property type="entry name" value="Glutathione_peroxidase"/>
</dbReference>
<keyword evidence="2 8" id="KW-0575">Peroxidase</keyword>
<evidence type="ECO:0000256" key="1">
    <source>
        <dbReference type="ARBA" id="ARBA00006926"/>
    </source>
</evidence>
<dbReference type="GO" id="GO:0004602">
    <property type="term" value="F:glutathione peroxidase activity"/>
    <property type="evidence" value="ECO:0007669"/>
    <property type="project" value="UniProtKB-EC"/>
</dbReference>
<evidence type="ECO:0000313" key="9">
    <source>
        <dbReference type="Ensembl" id="ENSSLDP00000002777.1"/>
    </source>
</evidence>
<evidence type="ECO:0000256" key="2">
    <source>
        <dbReference type="ARBA" id="ARBA00022559"/>
    </source>
</evidence>
<comment type="catalytic activity">
    <reaction evidence="5">
        <text>2 glutathione + H2O2 = glutathione disulfide + 2 H2O</text>
        <dbReference type="Rhea" id="RHEA:16833"/>
        <dbReference type="ChEBI" id="CHEBI:15377"/>
        <dbReference type="ChEBI" id="CHEBI:16240"/>
        <dbReference type="ChEBI" id="CHEBI:57925"/>
        <dbReference type="ChEBI" id="CHEBI:58297"/>
        <dbReference type="EC" id="1.11.1.9"/>
    </reaction>
    <physiologicalReaction direction="left-to-right" evidence="5">
        <dbReference type="Rhea" id="RHEA:16834"/>
    </physiologicalReaction>
</comment>
<dbReference type="PROSITE" id="PS51355">
    <property type="entry name" value="GLUTATHIONE_PEROXID_3"/>
    <property type="match status" value="1"/>
</dbReference>
<dbReference type="GeneTree" id="ENSGT00940000165239"/>
<dbReference type="FunFam" id="3.40.30.10:FF:000153">
    <property type="entry name" value="Glutathione peroxidase"/>
    <property type="match status" value="1"/>
</dbReference>
<dbReference type="InterPro" id="IPR036249">
    <property type="entry name" value="Thioredoxin-like_sf"/>
</dbReference>
<comment type="similarity">
    <text evidence="1 8">Belongs to the glutathione peroxidase family.</text>
</comment>
<evidence type="ECO:0000256" key="6">
    <source>
        <dbReference type="ARBA" id="ARBA00036482"/>
    </source>
</evidence>
<evidence type="ECO:0000256" key="4">
    <source>
        <dbReference type="ARBA" id="ARBA00023002"/>
    </source>
</evidence>
<dbReference type="GO" id="GO:0006749">
    <property type="term" value="P:glutathione metabolic process"/>
    <property type="evidence" value="ECO:0007669"/>
    <property type="project" value="TreeGrafter"/>
</dbReference>
<comment type="subunit">
    <text evidence="7">Homotetramer. Interacts with MIEN1.</text>
</comment>
<reference evidence="9" key="1">
    <citation type="submission" date="2025-08" db="UniProtKB">
        <authorList>
            <consortium name="Ensembl"/>
        </authorList>
    </citation>
    <scope>IDENTIFICATION</scope>
</reference>
<dbReference type="Ensembl" id="ENSSLDT00000002887.1">
    <property type="protein sequence ID" value="ENSSLDP00000002777.1"/>
    <property type="gene ID" value="ENSSLDG00000002145.1"/>
</dbReference>
<dbReference type="PANTHER" id="PTHR11592">
    <property type="entry name" value="GLUTATHIONE PEROXIDASE"/>
    <property type="match status" value="1"/>
</dbReference>
<keyword evidence="10" id="KW-1185">Reference proteome</keyword>
<keyword evidence="4 8" id="KW-0560">Oxidoreductase</keyword>
<dbReference type="PANTHER" id="PTHR11592:SF41">
    <property type="entry name" value="GLUTATHIONE PEROXIDASE 1"/>
    <property type="match status" value="1"/>
</dbReference>
<evidence type="ECO:0000256" key="8">
    <source>
        <dbReference type="RuleBase" id="RU000499"/>
    </source>
</evidence>
<dbReference type="Proteomes" id="UP000261360">
    <property type="component" value="Unplaced"/>
</dbReference>
<sequence>MAANVKRFYDLTAKLLSGEVFSFAALKGKVVLIENVASLGTTTRDYTQMNDLHSRYSDKGLVILGVPCNQFGHQENCKNDEILRSLKYVRPGNGFEPKFQLLEKVDVNGKDAHPLFVYLKEKLPFPSDDTMALITDPKCIIWSPVCRNDVSWNFEKFLVSPDGEPYKRYSRSFLTKDIEADIQELLKRVK</sequence>
<dbReference type="AlphaFoldDB" id="A0A3B4WJZ5"/>
<dbReference type="Pfam" id="PF00255">
    <property type="entry name" value="GSHPx"/>
    <property type="match status" value="1"/>
</dbReference>
<dbReference type="SUPFAM" id="SSF52833">
    <property type="entry name" value="Thioredoxin-like"/>
    <property type="match status" value="1"/>
</dbReference>
<dbReference type="GO" id="GO:0010269">
    <property type="term" value="P:response to selenium ion"/>
    <property type="evidence" value="ECO:0007669"/>
    <property type="project" value="TreeGrafter"/>
</dbReference>
<name>A0A3B4WJZ5_SERLL</name>
<dbReference type="GO" id="GO:0005739">
    <property type="term" value="C:mitochondrion"/>
    <property type="evidence" value="ECO:0007669"/>
    <property type="project" value="TreeGrafter"/>
</dbReference>